<feature type="active site" evidence="10">
    <location>
        <position position="239"/>
    </location>
</feature>
<dbReference type="GO" id="GO:0051301">
    <property type="term" value="P:cell division"/>
    <property type="evidence" value="ECO:0007669"/>
    <property type="project" value="UniProtKB-KW"/>
</dbReference>
<evidence type="ECO:0000256" key="7">
    <source>
        <dbReference type="ARBA" id="ARBA00023125"/>
    </source>
</evidence>
<evidence type="ECO:0000256" key="10">
    <source>
        <dbReference type="HAMAP-Rule" id="MF_01808"/>
    </source>
</evidence>
<keyword evidence="4 10" id="KW-0132">Cell division</keyword>
<dbReference type="InterPro" id="IPR013762">
    <property type="entry name" value="Integrase-like_cat_sf"/>
</dbReference>
<dbReference type="Pfam" id="PF02899">
    <property type="entry name" value="Phage_int_SAM_1"/>
    <property type="match status" value="1"/>
</dbReference>
<comment type="function">
    <text evidence="10">Site-specific tyrosine recombinase, which acts by catalyzing the cutting and rejoining of the recombining DNA molecules. The XerC-XerD complex is essential to convert dimers of the bacterial chromosome into monomers to permit their segregation at cell division. It also contributes to the segregational stability of plasmids.</text>
</comment>
<keyword evidence="9 10" id="KW-0131">Cell cycle</keyword>
<keyword evidence="6 10" id="KW-0229">DNA integration</keyword>
<dbReference type="Pfam" id="PF00589">
    <property type="entry name" value="Phage_integrase"/>
    <property type="match status" value="1"/>
</dbReference>
<organism evidence="13 14">
    <name type="scientific">Candidatus Scatenecus faecavium</name>
    <dbReference type="NCBI Taxonomy" id="2840915"/>
    <lineage>
        <taxon>Bacteria</taxon>
        <taxon>Candidatus Scatenecus</taxon>
    </lineage>
</organism>
<dbReference type="PROSITE" id="PS51900">
    <property type="entry name" value="CB"/>
    <property type="match status" value="1"/>
</dbReference>
<dbReference type="GO" id="GO:0007059">
    <property type="term" value="P:chromosome segregation"/>
    <property type="evidence" value="ECO:0007669"/>
    <property type="project" value="UniProtKB-UniRule"/>
</dbReference>
<comment type="subunit">
    <text evidence="10">Forms a cyclic heterotetrameric complex composed of two molecules of XerC and two molecules of XerD.</text>
</comment>
<dbReference type="PROSITE" id="PS51898">
    <property type="entry name" value="TYR_RECOMBINASE"/>
    <property type="match status" value="1"/>
</dbReference>
<dbReference type="InterPro" id="IPR011932">
    <property type="entry name" value="Recomb_XerD"/>
</dbReference>
<reference evidence="13" key="1">
    <citation type="submission" date="2020-10" db="EMBL/GenBank/DDBJ databases">
        <authorList>
            <person name="Gilroy R."/>
        </authorList>
    </citation>
    <scope>NUCLEOTIDE SEQUENCE</scope>
    <source>
        <strain evidence="13">CHK152-2994</strain>
    </source>
</reference>
<comment type="similarity">
    <text evidence="2">Belongs to the 'phage' integrase family. XerD subfamily.</text>
</comment>
<dbReference type="Gene3D" id="1.10.150.130">
    <property type="match status" value="1"/>
</dbReference>
<evidence type="ECO:0000313" key="13">
    <source>
        <dbReference type="EMBL" id="HIS83586.1"/>
    </source>
</evidence>
<reference evidence="13" key="2">
    <citation type="journal article" date="2021" name="PeerJ">
        <title>Extensive microbial diversity within the chicken gut microbiome revealed by metagenomics and culture.</title>
        <authorList>
            <person name="Gilroy R."/>
            <person name="Ravi A."/>
            <person name="Getino M."/>
            <person name="Pursley I."/>
            <person name="Horton D.L."/>
            <person name="Alikhan N.F."/>
            <person name="Baker D."/>
            <person name="Gharbi K."/>
            <person name="Hall N."/>
            <person name="Watson M."/>
            <person name="Adriaenssens E.M."/>
            <person name="Foster-Nyarko E."/>
            <person name="Jarju S."/>
            <person name="Secka A."/>
            <person name="Antonio M."/>
            <person name="Oren A."/>
            <person name="Chaudhuri R.R."/>
            <person name="La Ragione R."/>
            <person name="Hildebrand F."/>
            <person name="Pallen M.J."/>
        </authorList>
    </citation>
    <scope>NUCLEOTIDE SEQUENCE</scope>
    <source>
        <strain evidence="13">CHK152-2994</strain>
    </source>
</reference>
<dbReference type="InterPro" id="IPR050090">
    <property type="entry name" value="Tyrosine_recombinase_XerCD"/>
</dbReference>
<dbReference type="PANTHER" id="PTHR30349">
    <property type="entry name" value="PHAGE INTEGRASE-RELATED"/>
    <property type="match status" value="1"/>
</dbReference>
<evidence type="ECO:0000313" key="14">
    <source>
        <dbReference type="Proteomes" id="UP000824139"/>
    </source>
</evidence>
<dbReference type="PANTHER" id="PTHR30349:SF81">
    <property type="entry name" value="TYROSINE RECOMBINASE XERC"/>
    <property type="match status" value="1"/>
</dbReference>
<proteinExistence type="inferred from homology"/>
<dbReference type="GO" id="GO:0009037">
    <property type="term" value="F:tyrosine-based site-specific recombinase activity"/>
    <property type="evidence" value="ECO:0007669"/>
    <property type="project" value="UniProtKB-UniRule"/>
</dbReference>
<evidence type="ECO:0000256" key="9">
    <source>
        <dbReference type="ARBA" id="ARBA00023306"/>
    </source>
</evidence>
<dbReference type="EMBL" id="DVJO01000178">
    <property type="protein sequence ID" value="HIS83586.1"/>
    <property type="molecule type" value="Genomic_DNA"/>
</dbReference>
<evidence type="ECO:0000259" key="11">
    <source>
        <dbReference type="PROSITE" id="PS51898"/>
    </source>
</evidence>
<comment type="caution">
    <text evidence="13">The sequence shown here is derived from an EMBL/GenBank/DDBJ whole genome shotgun (WGS) entry which is preliminary data.</text>
</comment>
<dbReference type="InterPro" id="IPR011010">
    <property type="entry name" value="DNA_brk_join_enz"/>
</dbReference>
<evidence type="ECO:0000256" key="4">
    <source>
        <dbReference type="ARBA" id="ARBA00022618"/>
    </source>
</evidence>
<feature type="domain" description="Tyr recombinase" evidence="11">
    <location>
        <begin position="107"/>
        <end position="284"/>
    </location>
</feature>
<keyword evidence="3 10" id="KW-0963">Cytoplasm</keyword>
<dbReference type="AlphaFoldDB" id="A0A9D1K4I4"/>
<feature type="active site" evidence="10">
    <location>
        <position position="262"/>
    </location>
</feature>
<dbReference type="NCBIfam" id="TIGR02225">
    <property type="entry name" value="recomb_XerD"/>
    <property type="match status" value="1"/>
</dbReference>
<feature type="domain" description="Core-binding (CB)" evidence="12">
    <location>
        <begin position="1"/>
        <end position="86"/>
    </location>
</feature>
<feature type="active site" evidence="10">
    <location>
        <position position="166"/>
    </location>
</feature>
<name>A0A9D1K4I4_9BACT</name>
<dbReference type="CDD" id="cd00798">
    <property type="entry name" value="INT_XerDC_C"/>
    <property type="match status" value="1"/>
</dbReference>
<protein>
    <recommendedName>
        <fullName evidence="10">Tyrosine recombinase XerC</fullName>
    </recommendedName>
</protein>
<comment type="subcellular location">
    <subcellularLocation>
        <location evidence="1 10">Cytoplasm</location>
    </subcellularLocation>
</comment>
<feature type="active site" evidence="10">
    <location>
        <position position="236"/>
    </location>
</feature>
<dbReference type="GO" id="GO:0006313">
    <property type="term" value="P:DNA transposition"/>
    <property type="evidence" value="ECO:0007669"/>
    <property type="project" value="UniProtKB-UniRule"/>
</dbReference>
<feature type="active site" evidence="10">
    <location>
        <position position="142"/>
    </location>
</feature>
<dbReference type="GO" id="GO:0005737">
    <property type="term" value="C:cytoplasm"/>
    <property type="evidence" value="ECO:0007669"/>
    <property type="project" value="UniProtKB-SubCell"/>
</dbReference>
<evidence type="ECO:0000256" key="6">
    <source>
        <dbReference type="ARBA" id="ARBA00022908"/>
    </source>
</evidence>
<dbReference type="SUPFAM" id="SSF56349">
    <property type="entry name" value="DNA breaking-rejoining enzymes"/>
    <property type="match status" value="1"/>
</dbReference>
<dbReference type="InterPro" id="IPR002104">
    <property type="entry name" value="Integrase_catalytic"/>
</dbReference>
<evidence type="ECO:0000256" key="3">
    <source>
        <dbReference type="ARBA" id="ARBA00022490"/>
    </source>
</evidence>
<evidence type="ECO:0000259" key="12">
    <source>
        <dbReference type="PROSITE" id="PS51900"/>
    </source>
</evidence>
<evidence type="ECO:0000256" key="1">
    <source>
        <dbReference type="ARBA" id="ARBA00004496"/>
    </source>
</evidence>
<sequence>MDLQILSQYLDFLEIERGLSQNTIDAYRRDLTEFLEFCLSKNVEEINKIERTHINGYILKLHENKLNPTSVMRKTASLRGFFKWLCANEICEKNPALTLEPPKVPQKLPKVITAEEINIILSENLNKREKVILELLYGCGLRVSELVNLKIHDIDISAKYLQCTGKGSKERIVPIGSKALHAIKMYIKERDFILQKTRKTSKNLLLTEEGKNITRQEVYNFIHKLGEKIHKSISPHTLRHTFATHLLENGADLRVVQELLGHSDVSTTQLYTHISKKRLKEVYFAING</sequence>
<dbReference type="NCBIfam" id="NF040815">
    <property type="entry name" value="recomb_XerA_Arch"/>
    <property type="match status" value="1"/>
</dbReference>
<dbReference type="Gene3D" id="1.10.443.10">
    <property type="entry name" value="Intergrase catalytic core"/>
    <property type="match status" value="1"/>
</dbReference>
<dbReference type="InterPro" id="IPR044068">
    <property type="entry name" value="CB"/>
</dbReference>
<dbReference type="HAMAP" id="MF_01808">
    <property type="entry name" value="Recomb_XerC_XerD"/>
    <property type="match status" value="1"/>
</dbReference>
<evidence type="ECO:0000256" key="2">
    <source>
        <dbReference type="ARBA" id="ARBA00010450"/>
    </source>
</evidence>
<dbReference type="InterPro" id="IPR023009">
    <property type="entry name" value="Tyrosine_recombinase_XerC/XerD"/>
</dbReference>
<dbReference type="NCBIfam" id="NF001399">
    <property type="entry name" value="PRK00283.1"/>
    <property type="match status" value="1"/>
</dbReference>
<keyword evidence="5 10" id="KW-0159">Chromosome partition</keyword>
<accession>A0A9D1K4I4</accession>
<evidence type="ECO:0000256" key="8">
    <source>
        <dbReference type="ARBA" id="ARBA00023172"/>
    </source>
</evidence>
<feature type="active site" description="O-(3'-phospho-DNA)-tyrosine intermediate" evidence="10">
    <location>
        <position position="271"/>
    </location>
</feature>
<dbReference type="InterPro" id="IPR010998">
    <property type="entry name" value="Integrase_recombinase_N"/>
</dbReference>
<keyword evidence="8 10" id="KW-0233">DNA recombination</keyword>
<comment type="similarity">
    <text evidence="10">Belongs to the 'phage' integrase family. XerC subfamily.</text>
</comment>
<gene>
    <name evidence="13" type="primary">xerD</name>
    <name evidence="10" type="synonym">xerC</name>
    <name evidence="13" type="ORF">IAD41_08300</name>
</gene>
<keyword evidence="7 10" id="KW-0238">DNA-binding</keyword>
<dbReference type="GO" id="GO:0003677">
    <property type="term" value="F:DNA binding"/>
    <property type="evidence" value="ECO:0007669"/>
    <property type="project" value="UniProtKB-UniRule"/>
</dbReference>
<dbReference type="InterPro" id="IPR004107">
    <property type="entry name" value="Integrase_SAM-like_N"/>
</dbReference>
<evidence type="ECO:0000256" key="5">
    <source>
        <dbReference type="ARBA" id="ARBA00022829"/>
    </source>
</evidence>
<dbReference type="Proteomes" id="UP000824139">
    <property type="component" value="Unassembled WGS sequence"/>
</dbReference>